<dbReference type="InterPro" id="IPR055285">
    <property type="entry name" value="ANKRD13_C"/>
</dbReference>
<protein>
    <recommendedName>
        <fullName evidence="9">Ankyrin repeat domain-containing protein</fullName>
    </recommendedName>
</protein>
<dbReference type="GO" id="GO:0140036">
    <property type="term" value="F:ubiquitin-modified protein reader activity"/>
    <property type="evidence" value="ECO:0007669"/>
    <property type="project" value="UniProtKB-ARBA"/>
</dbReference>
<keyword evidence="3" id="KW-1003">Cell membrane</keyword>
<dbReference type="KEGG" id="btab:109033325"/>
<evidence type="ECO:0000313" key="10">
    <source>
        <dbReference type="EMBL" id="CAH0762040.1"/>
    </source>
</evidence>
<dbReference type="AlphaFoldDB" id="A0A9P0CAD9"/>
<dbReference type="PANTHER" id="PTHR12447">
    <property type="entry name" value="ANKYRIN REPEAT DOMAIN-CONTAINING PROTEIN 13"/>
    <property type="match status" value="1"/>
</dbReference>
<evidence type="ECO:0000259" key="9">
    <source>
        <dbReference type="Pfam" id="PF11904"/>
    </source>
</evidence>
<keyword evidence="4" id="KW-0677">Repeat</keyword>
<keyword evidence="11" id="KW-1185">Reference proteome</keyword>
<dbReference type="Pfam" id="PF11904">
    <property type="entry name" value="ANKRD13_C"/>
    <property type="match status" value="1"/>
</dbReference>
<evidence type="ECO:0000256" key="6">
    <source>
        <dbReference type="ARBA" id="ARBA00023136"/>
    </source>
</evidence>
<feature type="repeat" description="ANK" evidence="8">
    <location>
        <begin position="50"/>
        <end position="82"/>
    </location>
</feature>
<name>A0A9P0CAD9_BEMTA</name>
<keyword evidence="6" id="KW-0472">Membrane</keyword>
<dbReference type="SUPFAM" id="SSF48403">
    <property type="entry name" value="Ankyrin repeat"/>
    <property type="match status" value="1"/>
</dbReference>
<dbReference type="GO" id="GO:0002091">
    <property type="term" value="P:negative regulation of receptor internalization"/>
    <property type="evidence" value="ECO:0007669"/>
    <property type="project" value="UniProtKB-ARBA"/>
</dbReference>
<evidence type="ECO:0000256" key="8">
    <source>
        <dbReference type="PROSITE-ProRule" id="PRU00023"/>
    </source>
</evidence>
<comment type="function">
    <text evidence="7">Ubiquitin-binding protein that specifically recognizes and binds 'Lys-63'-linked ubiquitin. Does not bind 'Lys-48'-linked ubiquitin. Positively regulates the internalization of ligand-activated EGFR by binding to the Ub moiety of ubiquitinated EGFR at the cell membrane.</text>
</comment>
<dbReference type="PANTHER" id="PTHR12447:SF31">
    <property type="entry name" value="LD31969P"/>
    <property type="match status" value="1"/>
</dbReference>
<dbReference type="PROSITE" id="PS50297">
    <property type="entry name" value="ANK_REP_REGION"/>
    <property type="match status" value="1"/>
</dbReference>
<accession>A0A9P0CAD9</accession>
<evidence type="ECO:0000256" key="4">
    <source>
        <dbReference type="ARBA" id="ARBA00022737"/>
    </source>
</evidence>
<evidence type="ECO:0000256" key="1">
    <source>
        <dbReference type="ARBA" id="ARBA00004236"/>
    </source>
</evidence>
<dbReference type="InterPro" id="IPR021832">
    <property type="entry name" value="ANKRD13"/>
</dbReference>
<keyword evidence="5" id="KW-0967">Endosome</keyword>
<dbReference type="SMART" id="SM00248">
    <property type="entry name" value="ANK"/>
    <property type="match status" value="3"/>
</dbReference>
<dbReference type="GO" id="GO:0005886">
    <property type="term" value="C:plasma membrane"/>
    <property type="evidence" value="ECO:0007669"/>
    <property type="project" value="UniProtKB-SubCell"/>
</dbReference>
<feature type="domain" description="Ankyrin repeat" evidence="9">
    <location>
        <begin position="166"/>
        <end position="469"/>
    </location>
</feature>
<dbReference type="FunFam" id="1.25.40.20:FF:000057">
    <property type="entry name" value="Ankyrin repeat domain-containing protein 13B"/>
    <property type="match status" value="1"/>
</dbReference>
<evidence type="ECO:0000256" key="3">
    <source>
        <dbReference type="ARBA" id="ARBA00022475"/>
    </source>
</evidence>
<sequence>MACSRTRMTIEEIEAKYPLHLLVWDNQYEKLNKLLTKGVTVEELEKIDARGRTPLMLAVTLGYLESARVLVDHGADIKTENKEGWTVVQEAVATGDPELVQLILERRDYQRLTSRVGGVPDLLLKLKEAPDFYVEMKWEFTSWVPLVSRMCPSDTYRVYKQGSKVRIDTTLLGFEQNNWQRGNTSFIFQGQNESATLMEVDHETNRVFVEQMRTVAPADLSLLQPSPETVSARLTTPIVTTYIDTDKISFERNKSGMWSWRQDKTETINGHDCKVFGASNVELITKTRAEHLSDADKQRMKGAKTPLQSFLGIAETEERAPTPHEEYSHQGNPCHIEPEEYFDENVDLDGKDIGRPKEMTTKIQKFKATLWLCENYPLSLQEQIIPIVDLMAISSSHFAKLKDFIQMQLPSGFPVKIEIPLFHVLNARITFGNIFAMDEPVPGVTMIDTEERPMCVVDDSCFIPPANYTVMGAESRRQVTDDQDDLLPFAIRQSLLDAGSDDQVDIWEALNVQRPTTPEYLRDEIRANRLLIDDEERELQRAIQASLKEHPPTSFTSQTPHGIEEISELSAAIELSVRQIAEEESLRRKEEETLEQVLKLSLTEK</sequence>
<comment type="subcellular location">
    <subcellularLocation>
        <location evidence="1">Cell membrane</location>
    </subcellularLocation>
    <subcellularLocation>
        <location evidence="2">Late endosome</location>
    </subcellularLocation>
</comment>
<reference evidence="10" key="1">
    <citation type="submission" date="2021-12" db="EMBL/GenBank/DDBJ databases">
        <authorList>
            <person name="King R."/>
        </authorList>
    </citation>
    <scope>NUCLEOTIDE SEQUENCE</scope>
</reference>
<keyword evidence="8" id="KW-0040">ANK repeat</keyword>
<evidence type="ECO:0000256" key="5">
    <source>
        <dbReference type="ARBA" id="ARBA00022753"/>
    </source>
</evidence>
<evidence type="ECO:0000256" key="7">
    <source>
        <dbReference type="ARBA" id="ARBA00024956"/>
    </source>
</evidence>
<dbReference type="EMBL" id="OU963871">
    <property type="protein sequence ID" value="CAH0762040.1"/>
    <property type="molecule type" value="Genomic_DNA"/>
</dbReference>
<evidence type="ECO:0000313" key="11">
    <source>
        <dbReference type="Proteomes" id="UP001152759"/>
    </source>
</evidence>
<organism evidence="10 11">
    <name type="scientific">Bemisia tabaci</name>
    <name type="common">Sweetpotato whitefly</name>
    <name type="synonym">Aleurodes tabaci</name>
    <dbReference type="NCBI Taxonomy" id="7038"/>
    <lineage>
        <taxon>Eukaryota</taxon>
        <taxon>Metazoa</taxon>
        <taxon>Ecdysozoa</taxon>
        <taxon>Arthropoda</taxon>
        <taxon>Hexapoda</taxon>
        <taxon>Insecta</taxon>
        <taxon>Pterygota</taxon>
        <taxon>Neoptera</taxon>
        <taxon>Paraneoptera</taxon>
        <taxon>Hemiptera</taxon>
        <taxon>Sternorrhyncha</taxon>
        <taxon>Aleyrodoidea</taxon>
        <taxon>Aleyrodidae</taxon>
        <taxon>Aleyrodinae</taxon>
        <taxon>Bemisia</taxon>
    </lineage>
</organism>
<dbReference type="GO" id="GO:0005770">
    <property type="term" value="C:late endosome"/>
    <property type="evidence" value="ECO:0007669"/>
    <property type="project" value="UniProtKB-SubCell"/>
</dbReference>
<evidence type="ECO:0000256" key="2">
    <source>
        <dbReference type="ARBA" id="ARBA00004603"/>
    </source>
</evidence>
<dbReference type="InterPro" id="IPR002110">
    <property type="entry name" value="Ankyrin_rpt"/>
</dbReference>
<dbReference type="Gene3D" id="1.25.40.20">
    <property type="entry name" value="Ankyrin repeat-containing domain"/>
    <property type="match status" value="1"/>
</dbReference>
<dbReference type="SMART" id="SM00726">
    <property type="entry name" value="UIM"/>
    <property type="match status" value="2"/>
</dbReference>
<dbReference type="InterPro" id="IPR036770">
    <property type="entry name" value="Ankyrin_rpt-contain_sf"/>
</dbReference>
<gene>
    <name evidence="10" type="ORF">BEMITA_LOCUS2217</name>
</gene>
<dbReference type="Pfam" id="PF12796">
    <property type="entry name" value="Ank_2"/>
    <property type="match status" value="1"/>
</dbReference>
<dbReference type="PROSITE" id="PS50088">
    <property type="entry name" value="ANK_REPEAT"/>
    <property type="match status" value="1"/>
</dbReference>
<proteinExistence type="predicted"/>
<dbReference type="InterPro" id="IPR003903">
    <property type="entry name" value="UIM_dom"/>
</dbReference>
<dbReference type="Proteomes" id="UP001152759">
    <property type="component" value="Chromosome 10"/>
</dbReference>